<reference evidence="1" key="1">
    <citation type="journal article" date="2015" name="Nature">
        <title>Complex archaea that bridge the gap between prokaryotes and eukaryotes.</title>
        <authorList>
            <person name="Spang A."/>
            <person name="Saw J.H."/>
            <person name="Jorgensen S.L."/>
            <person name="Zaremba-Niedzwiedzka K."/>
            <person name="Martijn J."/>
            <person name="Lind A.E."/>
            <person name="van Eijk R."/>
            <person name="Schleper C."/>
            <person name="Guy L."/>
            <person name="Ettema T.J."/>
        </authorList>
    </citation>
    <scope>NUCLEOTIDE SEQUENCE</scope>
</reference>
<sequence length="77" mass="8588">MSKDDNTASCPNCGYCPHCGKSNGYWTVPYVPSVPYFYPPYMPFYPTWTSRTTIGIGDTFNVFSGTVGLTNSLDFNH</sequence>
<name>A0A0F9BTN9_9ZZZZ</name>
<accession>A0A0F9BTN9</accession>
<dbReference type="AlphaFoldDB" id="A0A0F9BTN9"/>
<proteinExistence type="predicted"/>
<comment type="caution">
    <text evidence="1">The sequence shown here is derived from an EMBL/GenBank/DDBJ whole genome shotgun (WGS) entry which is preliminary data.</text>
</comment>
<dbReference type="EMBL" id="LAZR01039336">
    <property type="protein sequence ID" value="KKL17242.1"/>
    <property type="molecule type" value="Genomic_DNA"/>
</dbReference>
<gene>
    <name evidence="1" type="ORF">LCGC14_2487540</name>
</gene>
<protein>
    <submittedName>
        <fullName evidence="1">Uncharacterized protein</fullName>
    </submittedName>
</protein>
<evidence type="ECO:0000313" key="1">
    <source>
        <dbReference type="EMBL" id="KKL17242.1"/>
    </source>
</evidence>
<organism evidence="1">
    <name type="scientific">marine sediment metagenome</name>
    <dbReference type="NCBI Taxonomy" id="412755"/>
    <lineage>
        <taxon>unclassified sequences</taxon>
        <taxon>metagenomes</taxon>
        <taxon>ecological metagenomes</taxon>
    </lineage>
</organism>